<name>A0A919PH07_9ACTN</name>
<dbReference type="SUPFAM" id="SSF50978">
    <property type="entry name" value="WD40 repeat-like"/>
    <property type="match status" value="1"/>
</dbReference>
<evidence type="ECO:0000256" key="3">
    <source>
        <dbReference type="PROSITE-ProRule" id="PRU00221"/>
    </source>
</evidence>
<dbReference type="CDD" id="cd00200">
    <property type="entry name" value="WD40"/>
    <property type="match status" value="2"/>
</dbReference>
<dbReference type="SMART" id="SM00320">
    <property type="entry name" value="WD40"/>
    <property type="match status" value="14"/>
</dbReference>
<keyword evidence="7" id="KW-1185">Reference proteome</keyword>
<dbReference type="InterPro" id="IPR013979">
    <property type="entry name" value="TIF_beta_prop-like"/>
</dbReference>
<accession>A0A919PH07</accession>
<dbReference type="Pfam" id="PF08662">
    <property type="entry name" value="eIF2A"/>
    <property type="match status" value="1"/>
</dbReference>
<sequence>MGRPEKPVDPQAGPVQRLAWQLRQLRERAGAPSYRLLARRAHFSASTLAEAAKGDRLPSREVTVAYAVACGGDADEWTARWTAAEEALTRLAGPPVEPLEPVPYLGLTAFRAEDAGWFFGRDALVDRLLARVRRTPLVAVLGASGSGKSSLLGAGLIGALADDPQWRTMLFTPTAQPLEALSAEIAKLSGTDRDRLRDELERDPAAADVAIRGTLAAGPPGTRALLVVDQFEELYTSCTDRVARRRFVDVLLDLGHGPDRHTTVVLGVRADFLGHLAQHADLLAALGDDATVLVGPVGGPDLREIVTRPAARAGLVVDPDLLATLLADVADEPGTLPLVSHALLATWQRRTAAALTLRDYQASGGVRGAIAQSAERVHAGLDEAERQAARRIFVRLAALGDGTEDTRRRIARAELDGIADEAVTERVLAELADARLVVLGDGTVEVAHEALIRAWPRLHRWLTDDRADLAVHRRLTGAAQTWAALSNDAGALYRGAQLVAARGLAEERPGELNRLEQAFLRASNVWAEAEQRTARRRARLLRRLVAGVAALLVLALLGGGIAVRQRQDARRQELAALSGELSLRARSLLGTDPELAGLLAVEAMRLHPDVETRGSVLSAAAAPRRTELNAGGPPIAAVAFSPGRALLAASANDGTIGLWDPVRGARLGTLSGPAGRAAGLAFTADGSRLATAGFDGTAGSVAIWDTSTRREVARFAEEGMTSALAFSPDGGRVAVGVPTGIAVHDLRTGQRTVLGGHSAPVASLSFSADGRWLAATDGTGWLWDLDAAPARVALPGGPVAVLAFATTGTVLAGSAETDGVKLWDVGGGTPRPLPQLPVGGRTAWTISAPSAGRLAVADENGAVTVWDLGSRLPLRTFQDRGRSETVSVALSADGTTLASAGFNGTIVVRDLTAAAFGGSTAPVRDVAVSPDGSTVATAGGDGVVRLWHADGRPLGTLTGHPDEVAAVAFDPTGRLLAAVTRTSVVTVWDVAAPGQAPPGGPVFGPAAPPFAARPSGPTTDVAFAPDGGLLATATFAPVVWDVRTLDRPADVTARFPSRIVTSLAFTPDGRRLLGASVGGYVNTWDVTTGQQLGRVNTGQRAVQSIAVSPDGRLYATAGDSRTIKLWDTASGQQLAELSGHTAAVQVVAFSRDGRMLASAGDDRTVVVWDVAGRRPVARLSGHADRVRGLAFTTGGASTDPGSGPGGGPVPGGDGDLVSGGDGDLVSGGDDGRLIGWTLDVRAAEHRICAAGRVLSRAEWAANLGSRPYHPICTGR</sequence>
<dbReference type="Proteomes" id="UP000660611">
    <property type="component" value="Unassembled WGS sequence"/>
</dbReference>
<evidence type="ECO:0000313" key="6">
    <source>
        <dbReference type="EMBL" id="GIG43086.1"/>
    </source>
</evidence>
<feature type="domain" description="HTH cro/C1-type" evidence="5">
    <location>
        <begin position="21"/>
        <end position="77"/>
    </location>
</feature>
<dbReference type="InterPro" id="IPR027417">
    <property type="entry name" value="P-loop_NTPase"/>
</dbReference>
<dbReference type="CDD" id="cd00093">
    <property type="entry name" value="HTH_XRE"/>
    <property type="match status" value="1"/>
</dbReference>
<feature type="repeat" description="WD" evidence="3">
    <location>
        <begin position="1095"/>
        <end position="1136"/>
    </location>
</feature>
<reference evidence="6" key="1">
    <citation type="submission" date="2021-01" db="EMBL/GenBank/DDBJ databases">
        <title>Whole genome shotgun sequence of Dactylosporangium siamense NBRC 106093.</title>
        <authorList>
            <person name="Komaki H."/>
            <person name="Tamura T."/>
        </authorList>
    </citation>
    <scope>NUCLEOTIDE SEQUENCE</scope>
    <source>
        <strain evidence="6">NBRC 106093</strain>
    </source>
</reference>
<dbReference type="SMART" id="SM00530">
    <property type="entry name" value="HTH_XRE"/>
    <property type="match status" value="1"/>
</dbReference>
<gene>
    <name evidence="6" type="ORF">Dsi01nite_011270</name>
</gene>
<proteinExistence type="predicted"/>
<feature type="compositionally biased region" description="Gly residues" evidence="4">
    <location>
        <begin position="1202"/>
        <end position="1222"/>
    </location>
</feature>
<dbReference type="PANTHER" id="PTHR19848">
    <property type="entry name" value="WD40 REPEAT PROTEIN"/>
    <property type="match status" value="1"/>
</dbReference>
<protein>
    <recommendedName>
        <fullName evidence="5">HTH cro/C1-type domain-containing protein</fullName>
    </recommendedName>
</protein>
<dbReference type="InterPro" id="IPR049052">
    <property type="entry name" value="nSTAND1"/>
</dbReference>
<dbReference type="SUPFAM" id="SSF52540">
    <property type="entry name" value="P-loop containing nucleoside triphosphate hydrolases"/>
    <property type="match status" value="1"/>
</dbReference>
<comment type="caution">
    <text evidence="6">The sequence shown here is derived from an EMBL/GenBank/DDBJ whole genome shotgun (WGS) entry which is preliminary data.</text>
</comment>
<dbReference type="InterPro" id="IPR001680">
    <property type="entry name" value="WD40_rpt"/>
</dbReference>
<dbReference type="InterPro" id="IPR015943">
    <property type="entry name" value="WD40/YVTN_repeat-like_dom_sf"/>
</dbReference>
<dbReference type="PROSITE" id="PS50294">
    <property type="entry name" value="WD_REPEATS_REGION"/>
    <property type="match status" value="5"/>
</dbReference>
<dbReference type="Pfam" id="PF20703">
    <property type="entry name" value="nSTAND1"/>
    <property type="match status" value="1"/>
</dbReference>
<evidence type="ECO:0000256" key="2">
    <source>
        <dbReference type="ARBA" id="ARBA00022737"/>
    </source>
</evidence>
<dbReference type="AlphaFoldDB" id="A0A919PH07"/>
<dbReference type="InterPro" id="IPR036322">
    <property type="entry name" value="WD40_repeat_dom_sf"/>
</dbReference>
<dbReference type="PANTHER" id="PTHR19848:SF8">
    <property type="entry name" value="F-BOX AND WD REPEAT DOMAIN CONTAINING 7"/>
    <property type="match status" value="1"/>
</dbReference>
<feature type="region of interest" description="Disordered" evidence="4">
    <location>
        <begin position="1191"/>
        <end position="1224"/>
    </location>
</feature>
<evidence type="ECO:0000256" key="4">
    <source>
        <dbReference type="SAM" id="MobiDB-lite"/>
    </source>
</evidence>
<dbReference type="PROSITE" id="PS00678">
    <property type="entry name" value="WD_REPEATS_1"/>
    <property type="match status" value="1"/>
</dbReference>
<dbReference type="Pfam" id="PF00400">
    <property type="entry name" value="WD40"/>
    <property type="match status" value="8"/>
</dbReference>
<dbReference type="SUPFAM" id="SSF50998">
    <property type="entry name" value="Quinoprotein alcohol dehydrogenase-like"/>
    <property type="match status" value="1"/>
</dbReference>
<feature type="repeat" description="WD" evidence="3">
    <location>
        <begin position="1137"/>
        <end position="1178"/>
    </location>
</feature>
<feature type="repeat" description="WD" evidence="3">
    <location>
        <begin position="1060"/>
        <end position="1094"/>
    </location>
</feature>
<organism evidence="6 7">
    <name type="scientific">Dactylosporangium siamense</name>
    <dbReference type="NCBI Taxonomy" id="685454"/>
    <lineage>
        <taxon>Bacteria</taxon>
        <taxon>Bacillati</taxon>
        <taxon>Actinomycetota</taxon>
        <taxon>Actinomycetes</taxon>
        <taxon>Micromonosporales</taxon>
        <taxon>Micromonosporaceae</taxon>
        <taxon>Dactylosporangium</taxon>
    </lineage>
</organism>
<evidence type="ECO:0000259" key="5">
    <source>
        <dbReference type="SMART" id="SM00530"/>
    </source>
</evidence>
<dbReference type="EMBL" id="BONQ01000019">
    <property type="protein sequence ID" value="GIG43086.1"/>
    <property type="molecule type" value="Genomic_DNA"/>
</dbReference>
<dbReference type="InterPro" id="IPR001387">
    <property type="entry name" value="Cro/C1-type_HTH"/>
</dbReference>
<evidence type="ECO:0000256" key="1">
    <source>
        <dbReference type="ARBA" id="ARBA00022574"/>
    </source>
</evidence>
<feature type="repeat" description="WD" evidence="3">
    <location>
        <begin position="916"/>
        <end position="947"/>
    </location>
</feature>
<dbReference type="Gene3D" id="2.130.10.10">
    <property type="entry name" value="YVTN repeat-like/Quinoprotein amine dehydrogenase"/>
    <property type="match status" value="4"/>
</dbReference>
<dbReference type="RefSeq" id="WP_203844963.1">
    <property type="nucleotide sequence ID" value="NZ_BAAAVW010000002.1"/>
</dbReference>
<keyword evidence="1 3" id="KW-0853">WD repeat</keyword>
<evidence type="ECO:0000313" key="7">
    <source>
        <dbReference type="Proteomes" id="UP000660611"/>
    </source>
</evidence>
<dbReference type="InterPro" id="IPR011047">
    <property type="entry name" value="Quinoprotein_ADH-like_sf"/>
</dbReference>
<feature type="repeat" description="WD" evidence="3">
    <location>
        <begin position="957"/>
        <end position="990"/>
    </location>
</feature>
<dbReference type="PROSITE" id="PS50082">
    <property type="entry name" value="WD_REPEATS_2"/>
    <property type="match status" value="6"/>
</dbReference>
<feature type="repeat" description="WD" evidence="3">
    <location>
        <begin position="628"/>
        <end position="660"/>
    </location>
</feature>
<keyword evidence="2" id="KW-0677">Repeat</keyword>
<dbReference type="InterPro" id="IPR019775">
    <property type="entry name" value="WD40_repeat_CS"/>
</dbReference>